<dbReference type="CDD" id="cd03116">
    <property type="entry name" value="MobB"/>
    <property type="match status" value="1"/>
</dbReference>
<dbReference type="InterPro" id="IPR004435">
    <property type="entry name" value="MobB_dom"/>
</dbReference>
<dbReference type="InterPro" id="IPR027417">
    <property type="entry name" value="P-loop_NTPase"/>
</dbReference>
<accession>A0A0S7XKT4</accession>
<evidence type="ECO:0000313" key="2">
    <source>
        <dbReference type="EMBL" id="KPJ62859.1"/>
    </source>
</evidence>
<evidence type="ECO:0000313" key="3">
    <source>
        <dbReference type="Proteomes" id="UP000051861"/>
    </source>
</evidence>
<comment type="caution">
    <text evidence="2">The sequence shown here is derived from an EMBL/GenBank/DDBJ whole genome shotgun (WGS) entry which is preliminary data.</text>
</comment>
<dbReference type="GO" id="GO:0005525">
    <property type="term" value="F:GTP binding"/>
    <property type="evidence" value="ECO:0007669"/>
    <property type="project" value="InterPro"/>
</dbReference>
<dbReference type="EMBL" id="LIZX01000254">
    <property type="protein sequence ID" value="KPJ62859.1"/>
    <property type="molecule type" value="Genomic_DNA"/>
</dbReference>
<proteinExistence type="predicted"/>
<dbReference type="PANTHER" id="PTHR40072:SF1">
    <property type="entry name" value="MOLYBDOPTERIN-GUANINE DINUCLEOTIDE BIOSYNTHESIS ADAPTER PROTEIN"/>
    <property type="match status" value="1"/>
</dbReference>
<sequence length="163" mass="18375">MRILLVVGKKKVGKTTLIEKLIAGLKNKRYKIGSIKYTTQDHEFDMPGKDSFRHAQAGAESTLILSPTKIALFSQTLRSRNLEQLLDFIFAGYDLVIGEGFKNSSFPKIEVYDSKKHSGLLCSPKDNLMAVVGDIDPSLEVPYFPPNQIDTLVEFIEDHFIKR</sequence>
<dbReference type="AlphaFoldDB" id="A0A0S7XKT4"/>
<name>A0A0S7XKT4_UNCSA</name>
<organism evidence="2 3">
    <name type="scientific">candidate division WOR-1 bacterium DG_54_3</name>
    <dbReference type="NCBI Taxonomy" id="1703775"/>
    <lineage>
        <taxon>Bacteria</taxon>
        <taxon>Bacillati</taxon>
        <taxon>Saganbacteria</taxon>
    </lineage>
</organism>
<feature type="domain" description="Molybdopterin-guanine dinucleotide biosynthesis protein B (MobB)" evidence="1">
    <location>
        <begin position="3"/>
        <end position="134"/>
    </location>
</feature>
<dbReference type="Proteomes" id="UP000051861">
    <property type="component" value="Unassembled WGS sequence"/>
</dbReference>
<reference evidence="2 3" key="1">
    <citation type="journal article" date="2015" name="Microbiome">
        <title>Genomic resolution of linkages in carbon, nitrogen, and sulfur cycling among widespread estuary sediment bacteria.</title>
        <authorList>
            <person name="Baker B.J."/>
            <person name="Lazar C.S."/>
            <person name="Teske A.P."/>
            <person name="Dick G.J."/>
        </authorList>
    </citation>
    <scope>NUCLEOTIDE SEQUENCE [LARGE SCALE GENOMIC DNA]</scope>
    <source>
        <strain evidence="2">DG_54_3</strain>
    </source>
</reference>
<dbReference type="InterPro" id="IPR052539">
    <property type="entry name" value="MGD_biosynthesis_adapter"/>
</dbReference>
<dbReference type="SUPFAM" id="SSF52540">
    <property type="entry name" value="P-loop containing nucleoside triphosphate hydrolases"/>
    <property type="match status" value="1"/>
</dbReference>
<dbReference type="NCBIfam" id="TIGR00176">
    <property type="entry name" value="mobB"/>
    <property type="match status" value="1"/>
</dbReference>
<gene>
    <name evidence="2" type="ORF">AMJ44_15030</name>
</gene>
<dbReference type="GO" id="GO:0006777">
    <property type="term" value="P:Mo-molybdopterin cofactor biosynthetic process"/>
    <property type="evidence" value="ECO:0007669"/>
    <property type="project" value="InterPro"/>
</dbReference>
<dbReference type="Gene3D" id="3.40.50.300">
    <property type="entry name" value="P-loop containing nucleotide triphosphate hydrolases"/>
    <property type="match status" value="1"/>
</dbReference>
<evidence type="ECO:0000259" key="1">
    <source>
        <dbReference type="Pfam" id="PF03205"/>
    </source>
</evidence>
<dbReference type="PANTHER" id="PTHR40072">
    <property type="entry name" value="MOLYBDOPTERIN-GUANINE DINUCLEOTIDE BIOSYNTHESIS ADAPTER PROTEIN-RELATED"/>
    <property type="match status" value="1"/>
</dbReference>
<dbReference type="Pfam" id="PF03205">
    <property type="entry name" value="MobB"/>
    <property type="match status" value="1"/>
</dbReference>
<protein>
    <recommendedName>
        <fullName evidence="1">Molybdopterin-guanine dinucleotide biosynthesis protein B (MobB) domain-containing protein</fullName>
    </recommendedName>
</protein>